<keyword evidence="2" id="KW-0813">Transport</keyword>
<evidence type="ECO:0000256" key="5">
    <source>
        <dbReference type="ARBA" id="ARBA00022723"/>
    </source>
</evidence>
<dbReference type="InterPro" id="IPR017969">
    <property type="entry name" value="Heavy-metal-associated_CS"/>
</dbReference>
<comment type="caution">
    <text evidence="11">The sequence shown here is derived from an EMBL/GenBank/DDBJ whole genome shotgun (WGS) entry which is preliminary data.</text>
</comment>
<dbReference type="InterPro" id="IPR036163">
    <property type="entry name" value="HMA_dom_sf"/>
</dbReference>
<evidence type="ECO:0000313" key="12">
    <source>
        <dbReference type="Proteomes" id="UP000237647"/>
    </source>
</evidence>
<dbReference type="CDD" id="cd00371">
    <property type="entry name" value="HMA"/>
    <property type="match status" value="1"/>
</dbReference>
<keyword evidence="9" id="KW-1133">Transmembrane helix</keyword>
<dbReference type="Pfam" id="PF00403">
    <property type="entry name" value="HMA"/>
    <property type="match status" value="1"/>
</dbReference>
<dbReference type="Pfam" id="PF12156">
    <property type="entry name" value="ATPase-cat_bd"/>
    <property type="match status" value="1"/>
</dbReference>
<evidence type="ECO:0000256" key="4">
    <source>
        <dbReference type="ARBA" id="ARBA00022553"/>
    </source>
</evidence>
<dbReference type="Pfam" id="PF00122">
    <property type="entry name" value="E1-E2_ATPase"/>
    <property type="match status" value="1"/>
</dbReference>
<proteinExistence type="predicted"/>
<dbReference type="PROSITE" id="PS01047">
    <property type="entry name" value="HMA_1"/>
    <property type="match status" value="1"/>
</dbReference>
<dbReference type="PANTHER" id="PTHR43520:SF5">
    <property type="entry name" value="CATION-TRANSPORTING P-TYPE ATPASE-RELATED"/>
    <property type="match status" value="1"/>
</dbReference>
<evidence type="ECO:0000256" key="7">
    <source>
        <dbReference type="ARBA" id="ARBA00022967"/>
    </source>
</evidence>
<evidence type="ECO:0000256" key="8">
    <source>
        <dbReference type="ARBA" id="ARBA00023065"/>
    </source>
</evidence>
<dbReference type="EMBL" id="PVTK01000001">
    <property type="protein sequence ID" value="PRY66786.1"/>
    <property type="molecule type" value="Genomic_DNA"/>
</dbReference>
<dbReference type="PANTHER" id="PTHR43520">
    <property type="entry name" value="ATP7, ISOFORM B"/>
    <property type="match status" value="1"/>
</dbReference>
<feature type="domain" description="HMA" evidence="10">
    <location>
        <begin position="93"/>
        <end position="159"/>
    </location>
</feature>
<feature type="transmembrane region" description="Helical" evidence="9">
    <location>
        <begin position="530"/>
        <end position="546"/>
    </location>
</feature>
<protein>
    <submittedName>
        <fullName evidence="11">P-type E1-E2 ATPase</fullName>
    </submittedName>
</protein>
<dbReference type="GO" id="GO:0055070">
    <property type="term" value="P:copper ion homeostasis"/>
    <property type="evidence" value="ECO:0007669"/>
    <property type="project" value="TreeGrafter"/>
</dbReference>
<dbReference type="SUPFAM" id="SSF81653">
    <property type="entry name" value="Calcium ATPase, transduction domain A"/>
    <property type="match status" value="1"/>
</dbReference>
<keyword evidence="8" id="KW-0406">Ion transport</keyword>
<dbReference type="InterPro" id="IPR008250">
    <property type="entry name" value="ATPase_P-typ_transduc_dom_A_sf"/>
</dbReference>
<dbReference type="InterPro" id="IPR021993">
    <property type="entry name" value="ATPase-cat-bd"/>
</dbReference>
<dbReference type="Gene3D" id="2.70.150.10">
    <property type="entry name" value="Calcium-transporting ATPase, cytoplasmic transduction domain A"/>
    <property type="match status" value="1"/>
</dbReference>
<dbReference type="AlphaFoldDB" id="A0A2T0V9C4"/>
<dbReference type="OrthoDB" id="9814270at2"/>
<feature type="transmembrane region" description="Helical" evidence="9">
    <location>
        <begin position="450"/>
        <end position="471"/>
    </location>
</feature>
<keyword evidence="9" id="KW-0812">Transmembrane</keyword>
<dbReference type="SUPFAM" id="SSF55008">
    <property type="entry name" value="HMA, heavy metal-associated domain"/>
    <property type="match status" value="1"/>
</dbReference>
<keyword evidence="4" id="KW-0597">Phosphoprotein</keyword>
<dbReference type="RefSeq" id="WP_106373726.1">
    <property type="nucleotide sequence ID" value="NZ_PVTK01000001.1"/>
</dbReference>
<reference evidence="11 12" key="1">
    <citation type="submission" date="2018-03" db="EMBL/GenBank/DDBJ databases">
        <title>Genomic Encyclopedia of Type Strains, Phase III (KMG-III): the genomes of soil and plant-associated and newly described type strains.</title>
        <authorList>
            <person name="Whitman W."/>
        </authorList>
    </citation>
    <scope>NUCLEOTIDE SEQUENCE [LARGE SCALE GENOMIC DNA]</scope>
    <source>
        <strain evidence="11 12">CGMCC 1.12152</strain>
    </source>
</reference>
<dbReference type="InterPro" id="IPR006121">
    <property type="entry name" value="HMA_dom"/>
</dbReference>
<keyword evidence="7" id="KW-1278">Translocase</keyword>
<feature type="transmembrane region" description="Helical" evidence="9">
    <location>
        <begin position="242"/>
        <end position="264"/>
    </location>
</feature>
<evidence type="ECO:0000256" key="1">
    <source>
        <dbReference type="ARBA" id="ARBA00004651"/>
    </source>
</evidence>
<sequence>MTTPAACYHCKSAVPAGAPWQITLDSVSYPVCCPGCEAVANAIVQGGLEHYYRQRTEPPEKPATQAVKRNLWTHFDLPEYQHWVSLEPATGKASATLAVEGITCNACAWLIEHRLNALPGIAASAVDLAHHRLVVSWHPETLQPSTLMGELAAIGYSALPYMPVPAQARLEACMRQTARRLTVATASLAGIAALALYPLLDGPGSGGSTLLAGLTLALASASMLAAAPFFFQALGDLKRRQLGLMVPVSLALTSAYLAEGYVILHGSGHYAGAIALLVALLLLGRYVALRNTVNAAGQRALPAFATRLEGADEARERLIPVAALLVGDCIKVAPGQRLPADGTIIRGESSLDTSRLTGEPLPAACRAGDEALCGALNLENPLVIKVSRAADQARAACINRHLQANWRARHLGATSAPYMHAWVLGLLISTAVIAGLSWDAPQAIDAPVAMLMAGSPFALALATPLALVAGFKQLGRRGVWVTRPHALLTLARAAPITAPPDVSLLSPRAGRLDEAVAMARFTQRCVQQNRYIALGMTLVLVLLAALGQLSPLGAVMGSAVSALMVIANTQRRLGRPTFPTGSL</sequence>
<name>A0A2T0V9C4_9GAMM</name>
<feature type="transmembrane region" description="Helical" evidence="9">
    <location>
        <begin position="181"/>
        <end position="200"/>
    </location>
</feature>
<keyword evidence="3" id="KW-1003">Cell membrane</keyword>
<gene>
    <name evidence="11" type="ORF">B0H98_101786</name>
</gene>
<keyword evidence="12" id="KW-1185">Reference proteome</keyword>
<evidence type="ECO:0000256" key="6">
    <source>
        <dbReference type="ARBA" id="ARBA00022842"/>
    </source>
</evidence>
<keyword evidence="9" id="KW-0472">Membrane</keyword>
<feature type="transmembrane region" description="Helical" evidence="9">
    <location>
        <begin position="270"/>
        <end position="289"/>
    </location>
</feature>
<dbReference type="Proteomes" id="UP000237647">
    <property type="component" value="Unassembled WGS sequence"/>
</dbReference>
<evidence type="ECO:0000256" key="3">
    <source>
        <dbReference type="ARBA" id="ARBA00022475"/>
    </source>
</evidence>
<evidence type="ECO:0000256" key="9">
    <source>
        <dbReference type="SAM" id="Phobius"/>
    </source>
</evidence>
<feature type="transmembrane region" description="Helical" evidence="9">
    <location>
        <begin position="419"/>
        <end position="438"/>
    </location>
</feature>
<evidence type="ECO:0000256" key="2">
    <source>
        <dbReference type="ARBA" id="ARBA00022448"/>
    </source>
</evidence>
<keyword evidence="6" id="KW-0460">Magnesium</keyword>
<dbReference type="GO" id="GO:0005886">
    <property type="term" value="C:plasma membrane"/>
    <property type="evidence" value="ECO:0007669"/>
    <property type="project" value="UniProtKB-SubCell"/>
</dbReference>
<keyword evidence="5" id="KW-0479">Metal-binding</keyword>
<organism evidence="11 12">
    <name type="scientific">Vreelandella songnenensis</name>
    <dbReference type="NCBI Taxonomy" id="1176243"/>
    <lineage>
        <taxon>Bacteria</taxon>
        <taxon>Pseudomonadati</taxon>
        <taxon>Pseudomonadota</taxon>
        <taxon>Gammaproteobacteria</taxon>
        <taxon>Oceanospirillales</taxon>
        <taxon>Halomonadaceae</taxon>
        <taxon>Vreelandella</taxon>
    </lineage>
</organism>
<comment type="subcellular location">
    <subcellularLocation>
        <location evidence="1">Cell membrane</location>
        <topology evidence="1">Multi-pass membrane protein</topology>
    </subcellularLocation>
</comment>
<dbReference type="GO" id="GO:0005507">
    <property type="term" value="F:copper ion binding"/>
    <property type="evidence" value="ECO:0007669"/>
    <property type="project" value="TreeGrafter"/>
</dbReference>
<evidence type="ECO:0000259" key="10">
    <source>
        <dbReference type="PROSITE" id="PS50846"/>
    </source>
</evidence>
<dbReference type="GO" id="GO:0043682">
    <property type="term" value="F:P-type divalent copper transporter activity"/>
    <property type="evidence" value="ECO:0007669"/>
    <property type="project" value="TreeGrafter"/>
</dbReference>
<dbReference type="InterPro" id="IPR059000">
    <property type="entry name" value="ATPase_P-type_domA"/>
</dbReference>
<dbReference type="PROSITE" id="PS50846">
    <property type="entry name" value="HMA_2"/>
    <property type="match status" value="1"/>
</dbReference>
<accession>A0A2T0V9C4</accession>
<feature type="transmembrane region" description="Helical" evidence="9">
    <location>
        <begin position="206"/>
        <end position="230"/>
    </location>
</feature>
<dbReference type="Gene3D" id="3.30.70.100">
    <property type="match status" value="1"/>
</dbReference>
<evidence type="ECO:0000313" key="11">
    <source>
        <dbReference type="EMBL" id="PRY66786.1"/>
    </source>
</evidence>